<organism evidence="3 4">
    <name type="scientific">Phaedon cochleariae</name>
    <name type="common">Mustard beetle</name>
    <dbReference type="NCBI Taxonomy" id="80249"/>
    <lineage>
        <taxon>Eukaryota</taxon>
        <taxon>Metazoa</taxon>
        <taxon>Ecdysozoa</taxon>
        <taxon>Arthropoda</taxon>
        <taxon>Hexapoda</taxon>
        <taxon>Insecta</taxon>
        <taxon>Pterygota</taxon>
        <taxon>Neoptera</taxon>
        <taxon>Endopterygota</taxon>
        <taxon>Coleoptera</taxon>
        <taxon>Polyphaga</taxon>
        <taxon>Cucujiformia</taxon>
        <taxon>Chrysomeloidea</taxon>
        <taxon>Chrysomelidae</taxon>
        <taxon>Chrysomelinae</taxon>
        <taxon>Chrysomelini</taxon>
        <taxon>Phaedon</taxon>
    </lineage>
</organism>
<keyword evidence="4" id="KW-1185">Reference proteome</keyword>
<comment type="similarity">
    <text evidence="1">Belongs to the mTERF family.</text>
</comment>
<dbReference type="OrthoDB" id="75923at2759"/>
<keyword evidence="2" id="KW-0809">Transit peptide</keyword>
<dbReference type="Gene3D" id="1.25.70.10">
    <property type="entry name" value="Transcription termination factor 3, mitochondrial"/>
    <property type="match status" value="1"/>
</dbReference>
<dbReference type="GO" id="GO:0006393">
    <property type="term" value="P:termination of mitochondrial transcription"/>
    <property type="evidence" value="ECO:0007669"/>
    <property type="project" value="TreeGrafter"/>
</dbReference>
<dbReference type="PANTHER" id="PTHR15437">
    <property type="entry name" value="TRANSCRIPTION TERMINATION FACTOR, MITOCHONDRIAL"/>
    <property type="match status" value="1"/>
</dbReference>
<reference evidence="3" key="2">
    <citation type="submission" date="2022-10" db="EMBL/GenBank/DDBJ databases">
        <authorList>
            <consortium name="ENA_rothamsted_submissions"/>
            <consortium name="culmorum"/>
            <person name="King R."/>
        </authorList>
    </citation>
    <scope>NUCLEOTIDE SEQUENCE</scope>
</reference>
<evidence type="ECO:0008006" key="5">
    <source>
        <dbReference type="Google" id="ProtNLM"/>
    </source>
</evidence>
<dbReference type="GO" id="GO:0005759">
    <property type="term" value="C:mitochondrial matrix"/>
    <property type="evidence" value="ECO:0007669"/>
    <property type="project" value="TreeGrafter"/>
</dbReference>
<accession>A0A9P0DZ40</accession>
<evidence type="ECO:0000313" key="3">
    <source>
        <dbReference type="EMBL" id="CAH1183274.1"/>
    </source>
</evidence>
<evidence type="ECO:0000256" key="2">
    <source>
        <dbReference type="ARBA" id="ARBA00022946"/>
    </source>
</evidence>
<evidence type="ECO:0000256" key="1">
    <source>
        <dbReference type="ARBA" id="ARBA00007692"/>
    </source>
</evidence>
<reference evidence="3" key="1">
    <citation type="submission" date="2022-01" db="EMBL/GenBank/DDBJ databases">
        <authorList>
            <person name="King R."/>
        </authorList>
    </citation>
    <scope>NUCLEOTIDE SEQUENCE</scope>
</reference>
<dbReference type="EMBL" id="OU896715">
    <property type="protein sequence ID" value="CAH1183274.1"/>
    <property type="molecule type" value="Genomic_DNA"/>
</dbReference>
<protein>
    <recommendedName>
        <fullName evidence="5">Transcription termination factor, mitochondrial</fullName>
    </recommendedName>
</protein>
<proteinExistence type="inferred from homology"/>
<dbReference type="InterPro" id="IPR003690">
    <property type="entry name" value="MTERF"/>
</dbReference>
<sequence>MILKNFPKIINFIGTARVFDVSKCTRHTRMLSNAIRNPVPKVVVQPPVYIKTDHHYKICKQDTIRKLQALFGLRIYEATEMFMKFKKFSTIPTYRVGENYFFCVSQGMSKTTLRQYPEILAESDVQWKIEKLKILREDINVLAPLILLSQPAITNFLRMEIKEKRIEKLAKMFEVEEDRMCQLMVQKPFLITLNLDFLQTNLRLLTAYGIPKADIVRDLWVLRYSSASISERMELARKNKIEKMKTWMVRAQQEILDNYMKRRSDNKSILGNNSLVEYLSERLDTTEDVARFIISKQPALQKKSLKKMNEMIEFLLINGFKTIHICRTPKILLHKVDTVKKRLKEMKDNDMQLDALSVLTKSQKQYAQALELLKANKSKIKYGVPFYFLIYIGTNVWQKLCFCNSLLQELTFLQYLKSNVS</sequence>
<dbReference type="AlphaFoldDB" id="A0A9P0DZ40"/>
<evidence type="ECO:0000313" key="4">
    <source>
        <dbReference type="Proteomes" id="UP001153737"/>
    </source>
</evidence>
<dbReference type="PANTHER" id="PTHR15437:SF6">
    <property type="entry name" value="TRANSCRIPTION TERMINATION FACTOR, MITOCHONDRIAL"/>
    <property type="match status" value="1"/>
</dbReference>
<gene>
    <name evidence="3" type="ORF">PHAECO_LOCUS12793</name>
</gene>
<dbReference type="Proteomes" id="UP001153737">
    <property type="component" value="Chromosome 9"/>
</dbReference>
<name>A0A9P0DZ40_PHACE</name>
<dbReference type="InterPro" id="IPR038538">
    <property type="entry name" value="MTERF_sf"/>
</dbReference>
<dbReference type="GO" id="GO:0003676">
    <property type="term" value="F:nucleic acid binding"/>
    <property type="evidence" value="ECO:0007669"/>
    <property type="project" value="InterPro"/>
</dbReference>